<gene>
    <name evidence="2" type="primary">tsaB</name>
    <name evidence="2" type="ORF">FHE74_04720</name>
</gene>
<dbReference type="InterPro" id="IPR043129">
    <property type="entry name" value="ATPase_NBD"/>
</dbReference>
<dbReference type="AlphaFoldDB" id="A0A5C4U5M1"/>
<feature type="domain" description="Gcp-like" evidence="1">
    <location>
        <begin position="32"/>
        <end position="144"/>
    </location>
</feature>
<keyword evidence="2" id="KW-0808">Transferase</keyword>
<dbReference type="CDD" id="cd24032">
    <property type="entry name" value="ASKHA_NBD_TsaB"/>
    <property type="match status" value="1"/>
</dbReference>
<dbReference type="NCBIfam" id="TIGR03725">
    <property type="entry name" value="T6A_YeaZ"/>
    <property type="match status" value="1"/>
</dbReference>
<organism evidence="2 3">
    <name type="scientific">Corynebacterium tapiri</name>
    <dbReference type="NCBI Taxonomy" id="1448266"/>
    <lineage>
        <taxon>Bacteria</taxon>
        <taxon>Bacillati</taxon>
        <taxon>Actinomycetota</taxon>
        <taxon>Actinomycetes</taxon>
        <taxon>Mycobacteriales</taxon>
        <taxon>Corynebacteriaceae</taxon>
        <taxon>Corynebacterium</taxon>
    </lineage>
</organism>
<dbReference type="GO" id="GO:0016740">
    <property type="term" value="F:transferase activity"/>
    <property type="evidence" value="ECO:0007669"/>
    <property type="project" value="UniProtKB-KW"/>
</dbReference>
<evidence type="ECO:0000313" key="3">
    <source>
        <dbReference type="Proteomes" id="UP000312032"/>
    </source>
</evidence>
<dbReference type="InterPro" id="IPR022496">
    <property type="entry name" value="T6A_TsaB"/>
</dbReference>
<dbReference type="OrthoDB" id="9809995at2"/>
<dbReference type="Pfam" id="PF00814">
    <property type="entry name" value="TsaD"/>
    <property type="match status" value="1"/>
</dbReference>
<dbReference type="EMBL" id="VDHJ01000005">
    <property type="protein sequence ID" value="TNL98507.1"/>
    <property type="molecule type" value="Genomic_DNA"/>
</dbReference>
<dbReference type="Proteomes" id="UP000312032">
    <property type="component" value="Unassembled WGS sequence"/>
</dbReference>
<reference evidence="2 3" key="1">
    <citation type="submission" date="2019-06" db="EMBL/GenBank/DDBJ databases">
        <authorList>
            <person name="Li J."/>
        </authorList>
    </citation>
    <scope>NUCLEOTIDE SEQUENCE [LARGE SCALE GENOMIC DNA]</scope>
    <source>
        <strain evidence="2 3">LMG 28165</strain>
    </source>
</reference>
<evidence type="ECO:0000259" key="1">
    <source>
        <dbReference type="Pfam" id="PF00814"/>
    </source>
</evidence>
<keyword evidence="3" id="KW-1185">Reference proteome</keyword>
<accession>A0A5C4U5M1</accession>
<proteinExistence type="predicted"/>
<dbReference type="InterPro" id="IPR000905">
    <property type="entry name" value="Gcp-like_dom"/>
</dbReference>
<protein>
    <submittedName>
        <fullName evidence="2">tRNA (Adenosine(37)-N6)-threonylcarbamoyltransferase complex dimerization subunit type 1 TsaB</fullName>
    </submittedName>
</protein>
<dbReference type="Gene3D" id="3.30.420.40">
    <property type="match status" value="1"/>
</dbReference>
<dbReference type="RefSeq" id="WP_139465352.1">
    <property type="nucleotide sequence ID" value="NZ_VDHJ01000005.1"/>
</dbReference>
<dbReference type="GO" id="GO:0005829">
    <property type="term" value="C:cytosol"/>
    <property type="evidence" value="ECO:0007669"/>
    <property type="project" value="TreeGrafter"/>
</dbReference>
<sequence length="219" mass="22963">MKVLAVDTATSDLVVGVVDSASGEVLGSAVSAATRGHNEQLVPAIDDALDHAGLPMSDLEAIVVGYGPGPFTGLRVGMSTAQALAQALQIPVHGVCTLDALAQAATAEHVLVATDARRKEIYHATYQSGQRIGGPAVCRPEDLELSPDVREILIPSALGDRLPANHVDQREVTLQPQWLVAVADLTADPQPLRPAYLRRPDAVVPTRSPRSAAIPEVSL</sequence>
<evidence type="ECO:0000313" key="2">
    <source>
        <dbReference type="EMBL" id="TNL98507.1"/>
    </source>
</evidence>
<dbReference type="SUPFAM" id="SSF53067">
    <property type="entry name" value="Actin-like ATPase domain"/>
    <property type="match status" value="2"/>
</dbReference>
<dbReference type="PANTHER" id="PTHR11735:SF11">
    <property type="entry name" value="TRNA THREONYLCARBAMOYLADENOSINE BIOSYNTHESIS PROTEIN TSAB"/>
    <property type="match status" value="1"/>
</dbReference>
<comment type="caution">
    <text evidence="2">The sequence shown here is derived from an EMBL/GenBank/DDBJ whole genome shotgun (WGS) entry which is preliminary data.</text>
</comment>
<dbReference type="PANTHER" id="PTHR11735">
    <property type="entry name" value="TRNA N6-ADENOSINE THREONYLCARBAMOYLTRANSFERASE"/>
    <property type="match status" value="1"/>
</dbReference>
<dbReference type="GO" id="GO:0002949">
    <property type="term" value="P:tRNA threonylcarbamoyladenosine modification"/>
    <property type="evidence" value="ECO:0007669"/>
    <property type="project" value="InterPro"/>
</dbReference>
<name>A0A5C4U5M1_9CORY</name>